<name>D2AUF5_STRRD</name>
<dbReference type="InterPro" id="IPR020084">
    <property type="entry name" value="NUDIX_hydrolase_CS"/>
</dbReference>
<dbReference type="RefSeq" id="WP_012894340.1">
    <property type="nucleotide sequence ID" value="NC_013595.1"/>
</dbReference>
<dbReference type="PRINTS" id="PR00502">
    <property type="entry name" value="NUDIXFAMILY"/>
</dbReference>
<dbReference type="Gene3D" id="3.90.79.10">
    <property type="entry name" value="Nucleoside Triphosphate Pyrophosphohydrolase"/>
    <property type="match status" value="1"/>
</dbReference>
<organism evidence="6 7">
    <name type="scientific">Streptosporangium roseum (strain ATCC 12428 / DSM 43021 / JCM 3005 / KCTC 9067 / NCIMB 10171 / NRRL 2505 / NI 9100)</name>
    <dbReference type="NCBI Taxonomy" id="479432"/>
    <lineage>
        <taxon>Bacteria</taxon>
        <taxon>Bacillati</taxon>
        <taxon>Actinomycetota</taxon>
        <taxon>Actinomycetes</taxon>
        <taxon>Streptosporangiales</taxon>
        <taxon>Streptosporangiaceae</taxon>
        <taxon>Streptosporangium</taxon>
    </lineage>
</organism>
<evidence type="ECO:0000256" key="2">
    <source>
        <dbReference type="ARBA" id="ARBA00005582"/>
    </source>
</evidence>
<dbReference type="CDD" id="cd02883">
    <property type="entry name" value="NUDIX_Hydrolase"/>
    <property type="match status" value="1"/>
</dbReference>
<comment type="similarity">
    <text evidence="2 4">Belongs to the Nudix hydrolase family.</text>
</comment>
<accession>D2AUF5</accession>
<dbReference type="KEGG" id="sro:Sros_7955"/>
<keyword evidence="7" id="KW-1185">Reference proteome</keyword>
<evidence type="ECO:0000256" key="3">
    <source>
        <dbReference type="ARBA" id="ARBA00022801"/>
    </source>
</evidence>
<evidence type="ECO:0000256" key="1">
    <source>
        <dbReference type="ARBA" id="ARBA00001946"/>
    </source>
</evidence>
<dbReference type="HOGENOM" id="CLU_142843_0_0_11"/>
<dbReference type="Proteomes" id="UP000002029">
    <property type="component" value="Chromosome"/>
</dbReference>
<evidence type="ECO:0000313" key="7">
    <source>
        <dbReference type="Proteomes" id="UP000002029"/>
    </source>
</evidence>
<comment type="cofactor">
    <cofactor evidence="1">
        <name>Mg(2+)</name>
        <dbReference type="ChEBI" id="CHEBI:18420"/>
    </cofactor>
</comment>
<dbReference type="EMBL" id="CP001814">
    <property type="protein sequence ID" value="ACZ90610.1"/>
    <property type="molecule type" value="Genomic_DNA"/>
</dbReference>
<dbReference type="PROSITE" id="PS51462">
    <property type="entry name" value="NUDIX"/>
    <property type="match status" value="1"/>
</dbReference>
<protein>
    <recommendedName>
        <fullName evidence="5">Nudix hydrolase domain-containing protein</fullName>
    </recommendedName>
</protein>
<dbReference type="PROSITE" id="PS00893">
    <property type="entry name" value="NUDIX_BOX"/>
    <property type="match status" value="1"/>
</dbReference>
<gene>
    <name evidence="6" type="ordered locus">Sros_7955</name>
</gene>
<evidence type="ECO:0000259" key="5">
    <source>
        <dbReference type="PROSITE" id="PS51462"/>
    </source>
</evidence>
<dbReference type="InterPro" id="IPR000086">
    <property type="entry name" value="NUDIX_hydrolase_dom"/>
</dbReference>
<dbReference type="Pfam" id="PF00293">
    <property type="entry name" value="NUDIX"/>
    <property type="match status" value="1"/>
</dbReference>
<feature type="domain" description="Nudix hydrolase" evidence="5">
    <location>
        <begin position="24"/>
        <end position="153"/>
    </location>
</feature>
<reference evidence="6 7" key="1">
    <citation type="journal article" date="2010" name="Stand. Genomic Sci.">
        <title>Complete genome sequence of Streptosporangium roseum type strain (NI 9100).</title>
        <authorList>
            <person name="Nolan M."/>
            <person name="Sikorski J."/>
            <person name="Jando M."/>
            <person name="Lucas S."/>
            <person name="Lapidus A."/>
            <person name="Glavina Del Rio T."/>
            <person name="Chen F."/>
            <person name="Tice H."/>
            <person name="Pitluck S."/>
            <person name="Cheng J.F."/>
            <person name="Chertkov O."/>
            <person name="Sims D."/>
            <person name="Meincke L."/>
            <person name="Brettin T."/>
            <person name="Han C."/>
            <person name="Detter J.C."/>
            <person name="Bruce D."/>
            <person name="Goodwin L."/>
            <person name="Land M."/>
            <person name="Hauser L."/>
            <person name="Chang Y.J."/>
            <person name="Jeffries C.D."/>
            <person name="Ivanova N."/>
            <person name="Mavromatis K."/>
            <person name="Mikhailova N."/>
            <person name="Chen A."/>
            <person name="Palaniappan K."/>
            <person name="Chain P."/>
            <person name="Rohde M."/>
            <person name="Goker M."/>
            <person name="Bristow J."/>
            <person name="Eisen J.A."/>
            <person name="Markowitz V."/>
            <person name="Hugenholtz P."/>
            <person name="Kyrpides N.C."/>
            <person name="Klenk H.P."/>
        </authorList>
    </citation>
    <scope>NUCLEOTIDE SEQUENCE [LARGE SCALE GENOMIC DNA]</scope>
    <source>
        <strain evidence="7">ATCC 12428 / DSM 43021 / JCM 3005 / NI 9100</strain>
    </source>
</reference>
<dbReference type="SUPFAM" id="SSF55811">
    <property type="entry name" value="Nudix"/>
    <property type="match status" value="1"/>
</dbReference>
<sequence length="172" mass="18536">MSPLAVNGAGDELTAFHRVPENPPPGDAPLPLALVALWSHDRLLLAFNRHRREWELPGGMIDPGETPRQAALRELREETGLQVPRLSFSGYAEYVLGPERRVEYAAVYLADGADAHGTFTPNEEIGEVTWWHGQELPGRIQVLDTTLAALARTASGGSGAARPVADGGPGER</sequence>
<dbReference type="PANTHER" id="PTHR43046:SF16">
    <property type="entry name" value="ADP-RIBOSE PYROPHOSPHATASE YJHB-RELATED"/>
    <property type="match status" value="1"/>
</dbReference>
<dbReference type="InterPro" id="IPR020476">
    <property type="entry name" value="Nudix_hydrolase"/>
</dbReference>
<dbReference type="eggNOG" id="COG1051">
    <property type="taxonomic scope" value="Bacteria"/>
</dbReference>
<dbReference type="AlphaFoldDB" id="D2AUF5"/>
<evidence type="ECO:0000313" key="6">
    <source>
        <dbReference type="EMBL" id="ACZ90610.1"/>
    </source>
</evidence>
<dbReference type="InterPro" id="IPR015797">
    <property type="entry name" value="NUDIX_hydrolase-like_dom_sf"/>
</dbReference>
<evidence type="ECO:0000256" key="4">
    <source>
        <dbReference type="RuleBase" id="RU003476"/>
    </source>
</evidence>
<proteinExistence type="inferred from homology"/>
<dbReference type="GO" id="GO:0016787">
    <property type="term" value="F:hydrolase activity"/>
    <property type="evidence" value="ECO:0007669"/>
    <property type="project" value="UniProtKB-KW"/>
</dbReference>
<keyword evidence="3 4" id="KW-0378">Hydrolase</keyword>
<dbReference type="PANTHER" id="PTHR43046">
    <property type="entry name" value="GDP-MANNOSE MANNOSYL HYDROLASE"/>
    <property type="match status" value="1"/>
</dbReference>